<evidence type="ECO:0000313" key="3">
    <source>
        <dbReference type="Proteomes" id="UP000674084"/>
    </source>
</evidence>
<keyword evidence="3" id="KW-1185">Reference proteome</keyword>
<dbReference type="InterPro" id="IPR010982">
    <property type="entry name" value="Lambda_DNA-bd_dom_sf"/>
</dbReference>
<dbReference type="Gene3D" id="3.40.50.300">
    <property type="entry name" value="P-loop containing nucleotide triphosphate hydrolases"/>
    <property type="match status" value="1"/>
</dbReference>
<dbReference type="RefSeq" id="WP_210973798.1">
    <property type="nucleotide sequence ID" value="NZ_JAGPXE010000028.1"/>
</dbReference>
<dbReference type="InterPro" id="IPR027417">
    <property type="entry name" value="P-loop_NTPase"/>
</dbReference>
<dbReference type="PANTHER" id="PTHR47691">
    <property type="entry name" value="REGULATOR-RELATED"/>
    <property type="match status" value="1"/>
</dbReference>
<dbReference type="SUPFAM" id="SSF52540">
    <property type="entry name" value="P-loop containing nucleoside triphosphate hydrolases"/>
    <property type="match status" value="1"/>
</dbReference>
<dbReference type="PROSITE" id="PS50943">
    <property type="entry name" value="HTH_CROC1"/>
    <property type="match status" value="1"/>
</dbReference>
<dbReference type="SMART" id="SM00530">
    <property type="entry name" value="HTH_XRE"/>
    <property type="match status" value="1"/>
</dbReference>
<dbReference type="Gene3D" id="1.10.260.40">
    <property type="entry name" value="lambda repressor-like DNA-binding domains"/>
    <property type="match status" value="1"/>
</dbReference>
<reference evidence="2 3" key="1">
    <citation type="submission" date="2021-04" db="EMBL/GenBank/DDBJ databases">
        <title>Whole-genome sequencing of Saccharopolyspora endophytica KCTC 19397.</title>
        <authorList>
            <person name="Ay H."/>
            <person name="Saygin H."/>
            <person name="Sahin N."/>
        </authorList>
    </citation>
    <scope>NUCLEOTIDE SEQUENCE [LARGE SCALE GENOMIC DNA]</scope>
    <source>
        <strain evidence="2 3">KCTC 19397</strain>
    </source>
</reference>
<dbReference type="EMBL" id="JAGPXE010000028">
    <property type="protein sequence ID" value="MBQ0928811.1"/>
    <property type="molecule type" value="Genomic_DNA"/>
</dbReference>
<evidence type="ECO:0000259" key="1">
    <source>
        <dbReference type="PROSITE" id="PS50943"/>
    </source>
</evidence>
<accession>A0ABS5DR79</accession>
<dbReference type="SUPFAM" id="SSF47413">
    <property type="entry name" value="lambda repressor-like DNA-binding domains"/>
    <property type="match status" value="1"/>
</dbReference>
<comment type="caution">
    <text evidence="2">The sequence shown here is derived from an EMBL/GenBank/DDBJ whole genome shotgun (WGS) entry which is preliminary data.</text>
</comment>
<sequence length="434" mass="47164">MTGPCTQQEPHHGGLTEFGSLVVRWCADRTRKQADLAAAAGLSPSYLSKLIRGRREVTDPVITALEQIMHTGGALADAAARSNDDVPARPLQMRRRSAPAQLPATVATLHGRDHELASLASWGPAPGLRLIIDGPLGTGKTTLAVYHARRLTPAYRAGTLFADLRGHHPHGPADPGDVLAELLNSLGLPVPKSFSDRVQAWRSATWSTRLLLVLDDARSTEQITPLLPAGQGCAVLITSRYRLSTLLVGTGTQTLTLTPLRRTHSLALLTTRLGTTRINAEPDIANHIASLCGDLPQALALAAERLSTHPDVPLEKLLSEYEDRWELTEITDQASGSMRIALDAFYNTLPPDHQRAWRLIGGIGRRTTTEQLTALTGWAPCHTRSVLEGLILAHLITRHNNLYEMNNLLASWGAHTLAHDRHLDDHHTLGSTKP</sequence>
<dbReference type="Proteomes" id="UP000674084">
    <property type="component" value="Unassembled WGS sequence"/>
</dbReference>
<gene>
    <name evidence="2" type="ORF">KBO27_33140</name>
</gene>
<dbReference type="InterPro" id="IPR001387">
    <property type="entry name" value="Cro/C1-type_HTH"/>
</dbReference>
<protein>
    <submittedName>
        <fullName evidence="2">Helix-turn-helix domain-containing protein</fullName>
    </submittedName>
</protein>
<proteinExistence type="predicted"/>
<organism evidence="2 3">
    <name type="scientific">Saccharopolyspora endophytica</name>
    <dbReference type="NCBI Taxonomy" id="543886"/>
    <lineage>
        <taxon>Bacteria</taxon>
        <taxon>Bacillati</taxon>
        <taxon>Actinomycetota</taxon>
        <taxon>Actinomycetes</taxon>
        <taxon>Pseudonocardiales</taxon>
        <taxon>Pseudonocardiaceae</taxon>
        <taxon>Saccharopolyspora</taxon>
    </lineage>
</organism>
<dbReference type="CDD" id="cd00093">
    <property type="entry name" value="HTH_XRE"/>
    <property type="match status" value="1"/>
</dbReference>
<dbReference type="PRINTS" id="PR00364">
    <property type="entry name" value="DISEASERSIST"/>
</dbReference>
<evidence type="ECO:0000313" key="2">
    <source>
        <dbReference type="EMBL" id="MBQ0928811.1"/>
    </source>
</evidence>
<dbReference type="Pfam" id="PF01381">
    <property type="entry name" value="HTH_3"/>
    <property type="match status" value="1"/>
</dbReference>
<feature type="domain" description="HTH cro/C1-type" evidence="1">
    <location>
        <begin position="33"/>
        <end position="75"/>
    </location>
</feature>
<dbReference type="PANTHER" id="PTHR47691:SF3">
    <property type="entry name" value="HTH-TYPE TRANSCRIPTIONAL REGULATOR RV0890C-RELATED"/>
    <property type="match status" value="1"/>
</dbReference>
<name>A0ABS5DR79_9PSEU</name>